<dbReference type="GO" id="GO:0005634">
    <property type="term" value="C:nucleus"/>
    <property type="evidence" value="ECO:0007669"/>
    <property type="project" value="UniProtKB-SubCell"/>
</dbReference>
<dbReference type="InterPro" id="IPR001356">
    <property type="entry name" value="HD"/>
</dbReference>
<evidence type="ECO:0000256" key="2">
    <source>
        <dbReference type="ARBA" id="ARBA00023125"/>
    </source>
</evidence>
<dbReference type="PROSITE" id="PS50071">
    <property type="entry name" value="HOMEOBOX_2"/>
    <property type="match status" value="1"/>
</dbReference>
<feature type="domain" description="Homeobox" evidence="8">
    <location>
        <begin position="60"/>
        <end position="120"/>
    </location>
</feature>
<evidence type="ECO:0000313" key="10">
    <source>
        <dbReference type="Proteomes" id="UP000603453"/>
    </source>
</evidence>
<gene>
    <name evidence="9" type="ORF">INT47_004550</name>
</gene>
<dbReference type="Proteomes" id="UP000603453">
    <property type="component" value="Unassembled WGS sequence"/>
</dbReference>
<dbReference type="GO" id="GO:0030154">
    <property type="term" value="P:cell differentiation"/>
    <property type="evidence" value="ECO:0007669"/>
    <property type="project" value="TreeGrafter"/>
</dbReference>
<keyword evidence="10" id="KW-1185">Reference proteome</keyword>
<feature type="compositionally biased region" description="Acidic residues" evidence="7">
    <location>
        <begin position="141"/>
        <end position="153"/>
    </location>
</feature>
<feature type="region of interest" description="Disordered" evidence="7">
    <location>
        <begin position="120"/>
        <end position="172"/>
    </location>
</feature>
<accession>A0A8H7RJS8</accession>
<name>A0A8H7RJS8_9FUNG</name>
<dbReference type="InterPro" id="IPR009057">
    <property type="entry name" value="Homeodomain-like_sf"/>
</dbReference>
<keyword evidence="3 5" id="KW-0371">Homeobox</keyword>
<dbReference type="InterPro" id="IPR017970">
    <property type="entry name" value="Homeobox_CS"/>
</dbReference>
<evidence type="ECO:0000313" key="9">
    <source>
        <dbReference type="EMBL" id="KAG2211863.1"/>
    </source>
</evidence>
<dbReference type="GO" id="GO:0000981">
    <property type="term" value="F:DNA-binding transcription factor activity, RNA polymerase II-specific"/>
    <property type="evidence" value="ECO:0007669"/>
    <property type="project" value="InterPro"/>
</dbReference>
<dbReference type="PROSITE" id="PS00027">
    <property type="entry name" value="HOMEOBOX_1"/>
    <property type="match status" value="1"/>
</dbReference>
<evidence type="ECO:0000256" key="7">
    <source>
        <dbReference type="SAM" id="MobiDB-lite"/>
    </source>
</evidence>
<evidence type="ECO:0000256" key="6">
    <source>
        <dbReference type="RuleBase" id="RU000682"/>
    </source>
</evidence>
<dbReference type="PANTHER" id="PTHR24324:SF5">
    <property type="entry name" value="HEMATOPOIETICALLY-EXPRESSED HOMEOBOX PROTEIN HHEX"/>
    <property type="match status" value="1"/>
</dbReference>
<evidence type="ECO:0000259" key="8">
    <source>
        <dbReference type="PROSITE" id="PS50071"/>
    </source>
</evidence>
<dbReference type="SUPFAM" id="SSF46689">
    <property type="entry name" value="Homeodomain-like"/>
    <property type="match status" value="1"/>
</dbReference>
<dbReference type="AlphaFoldDB" id="A0A8H7RJS8"/>
<sequence>MTLETMQPFEQSFTLKQDHDEENRPNCMFAPSPVAESENYLLETFHQYPHGDFRPTFYNPFEIKHRRRTSRAQLKVLEKSFSENPKPSATIRRILAQKLDMTPRGVQIWFQNRRAKAKLLRRKSNVQQQRHHQQLNQQSSDENDDEDYEEEYNSDSNRSMENKSPKDSSTSDLNQSSVLFSQFFANVQNTHELDDHSVFQSFMPTNDINHSHQHARDTMNWSAWQNQQNSISDNVRTVATVAAATAVATSVTPAASHHYDPSIFSLGGARNWLSHENNEEMFHSQSLRRKSCPAPKNTMVMSDMHYNHQHAAYLSPSWSNSMMARNKKYEEPENSSPMPMLNNYKRNFSYDANTANPAMEYYSMQDMNINYASNHQQLTPPLTASCSASTVAGSPISLDNLYNDPVVVPHNNNVYY</sequence>
<dbReference type="InterPro" id="IPR051000">
    <property type="entry name" value="Homeobox_DNA-bind_prot"/>
</dbReference>
<dbReference type="Gene3D" id="1.10.10.60">
    <property type="entry name" value="Homeodomain-like"/>
    <property type="match status" value="1"/>
</dbReference>
<reference evidence="9" key="1">
    <citation type="submission" date="2020-12" db="EMBL/GenBank/DDBJ databases">
        <title>Metabolic potential, ecology and presence of endohyphal bacteria is reflected in genomic diversity of Mucoromycotina.</title>
        <authorList>
            <person name="Muszewska A."/>
            <person name="Okrasinska A."/>
            <person name="Steczkiewicz K."/>
            <person name="Drgas O."/>
            <person name="Orlowska M."/>
            <person name="Perlinska-Lenart U."/>
            <person name="Aleksandrzak-Piekarczyk T."/>
            <person name="Szatraj K."/>
            <person name="Zielenkiewicz U."/>
            <person name="Pilsyk S."/>
            <person name="Malc E."/>
            <person name="Mieczkowski P."/>
            <person name="Kruszewska J.S."/>
            <person name="Biernat P."/>
            <person name="Pawlowska J."/>
        </authorList>
    </citation>
    <scope>NUCLEOTIDE SEQUENCE</scope>
    <source>
        <strain evidence="9">WA0000017839</strain>
    </source>
</reference>
<dbReference type="OrthoDB" id="6159439at2759"/>
<keyword evidence="4 5" id="KW-0539">Nucleus</keyword>
<organism evidence="9 10">
    <name type="scientific">Mucor saturninus</name>
    <dbReference type="NCBI Taxonomy" id="64648"/>
    <lineage>
        <taxon>Eukaryota</taxon>
        <taxon>Fungi</taxon>
        <taxon>Fungi incertae sedis</taxon>
        <taxon>Mucoromycota</taxon>
        <taxon>Mucoromycotina</taxon>
        <taxon>Mucoromycetes</taxon>
        <taxon>Mucorales</taxon>
        <taxon>Mucorineae</taxon>
        <taxon>Mucoraceae</taxon>
        <taxon>Mucor</taxon>
    </lineage>
</organism>
<dbReference type="SMART" id="SM00389">
    <property type="entry name" value="HOX"/>
    <property type="match status" value="1"/>
</dbReference>
<feature type="DNA-binding region" description="Homeobox" evidence="5">
    <location>
        <begin position="62"/>
        <end position="121"/>
    </location>
</feature>
<feature type="non-terminal residue" evidence="9">
    <location>
        <position position="1"/>
    </location>
</feature>
<dbReference type="Pfam" id="PF00046">
    <property type="entry name" value="Homeodomain"/>
    <property type="match status" value="1"/>
</dbReference>
<evidence type="ECO:0000256" key="4">
    <source>
        <dbReference type="ARBA" id="ARBA00023242"/>
    </source>
</evidence>
<protein>
    <recommendedName>
        <fullName evidence="8">Homeobox domain-containing protein</fullName>
    </recommendedName>
</protein>
<dbReference type="EMBL" id="JAEPRD010000007">
    <property type="protein sequence ID" value="KAG2211863.1"/>
    <property type="molecule type" value="Genomic_DNA"/>
</dbReference>
<proteinExistence type="predicted"/>
<comment type="subcellular location">
    <subcellularLocation>
        <location evidence="1 5 6">Nucleus</location>
    </subcellularLocation>
</comment>
<evidence type="ECO:0000256" key="1">
    <source>
        <dbReference type="ARBA" id="ARBA00004123"/>
    </source>
</evidence>
<comment type="caution">
    <text evidence="9">The sequence shown here is derived from an EMBL/GenBank/DDBJ whole genome shotgun (WGS) entry which is preliminary data.</text>
</comment>
<dbReference type="GO" id="GO:0000978">
    <property type="term" value="F:RNA polymerase II cis-regulatory region sequence-specific DNA binding"/>
    <property type="evidence" value="ECO:0007669"/>
    <property type="project" value="TreeGrafter"/>
</dbReference>
<evidence type="ECO:0000256" key="3">
    <source>
        <dbReference type="ARBA" id="ARBA00023155"/>
    </source>
</evidence>
<dbReference type="PANTHER" id="PTHR24324">
    <property type="entry name" value="HOMEOBOX PROTEIN HHEX"/>
    <property type="match status" value="1"/>
</dbReference>
<evidence type="ECO:0000256" key="5">
    <source>
        <dbReference type="PROSITE-ProRule" id="PRU00108"/>
    </source>
</evidence>
<dbReference type="CDD" id="cd00086">
    <property type="entry name" value="homeodomain"/>
    <property type="match status" value="1"/>
</dbReference>
<feature type="compositionally biased region" description="Basic residues" evidence="7">
    <location>
        <begin position="120"/>
        <end position="133"/>
    </location>
</feature>
<keyword evidence="2 5" id="KW-0238">DNA-binding</keyword>